<dbReference type="InterPro" id="IPR011006">
    <property type="entry name" value="CheY-like_superfamily"/>
</dbReference>
<gene>
    <name evidence="3" type="ORF">F0P94_08965</name>
</gene>
<dbReference type="InterPro" id="IPR001789">
    <property type="entry name" value="Sig_transdc_resp-reg_receiver"/>
</dbReference>
<comment type="caution">
    <text evidence="3">The sequence shown here is derived from an EMBL/GenBank/DDBJ whole genome shotgun (WGS) entry which is preliminary data.</text>
</comment>
<dbReference type="EMBL" id="VTWT01000004">
    <property type="protein sequence ID" value="KAA9338912.1"/>
    <property type="molecule type" value="Genomic_DNA"/>
</dbReference>
<dbReference type="Proteomes" id="UP000326570">
    <property type="component" value="Unassembled WGS sequence"/>
</dbReference>
<evidence type="ECO:0000259" key="2">
    <source>
        <dbReference type="PROSITE" id="PS50110"/>
    </source>
</evidence>
<dbReference type="PANTHER" id="PTHR44520">
    <property type="entry name" value="RESPONSE REGULATOR RCP1-RELATED"/>
    <property type="match status" value="1"/>
</dbReference>
<keyword evidence="1" id="KW-0597">Phosphoprotein</keyword>
<keyword evidence="4" id="KW-1185">Reference proteome</keyword>
<accession>A0A5N1J2Q4</accession>
<dbReference type="Gene3D" id="3.40.50.2300">
    <property type="match status" value="1"/>
</dbReference>
<reference evidence="3 4" key="1">
    <citation type="submission" date="2019-09" db="EMBL/GenBank/DDBJ databases">
        <title>Genome sequence of Adhaeribacter sp. M2.</title>
        <authorList>
            <person name="Srinivasan S."/>
        </authorList>
    </citation>
    <scope>NUCLEOTIDE SEQUENCE [LARGE SCALE GENOMIC DNA]</scope>
    <source>
        <strain evidence="3 4">M2</strain>
    </source>
</reference>
<feature type="modified residue" description="4-aspartylphosphate" evidence="1">
    <location>
        <position position="71"/>
    </location>
</feature>
<evidence type="ECO:0000256" key="1">
    <source>
        <dbReference type="PROSITE-ProRule" id="PRU00169"/>
    </source>
</evidence>
<dbReference type="GO" id="GO:0000160">
    <property type="term" value="P:phosphorelay signal transduction system"/>
    <property type="evidence" value="ECO:0007669"/>
    <property type="project" value="InterPro"/>
</dbReference>
<dbReference type="SUPFAM" id="SSF52172">
    <property type="entry name" value="CheY-like"/>
    <property type="match status" value="1"/>
</dbReference>
<dbReference type="AlphaFoldDB" id="A0A5N1J2Q4"/>
<proteinExistence type="predicted"/>
<dbReference type="InterPro" id="IPR052893">
    <property type="entry name" value="TCS_response_regulator"/>
</dbReference>
<name>A0A5N1J2Q4_9BACT</name>
<evidence type="ECO:0000313" key="3">
    <source>
        <dbReference type="EMBL" id="KAA9338912.1"/>
    </source>
</evidence>
<protein>
    <submittedName>
        <fullName evidence="3">Response regulator</fullName>
    </submittedName>
</protein>
<sequence length="151" mass="17209">MGETTKPLNLILLVDDDDVTNLVNSRLLTNMKVANEIKAVRNGKEALEFLKEACSENPKPGFVCPDLIFLDIKMPVMDGFTFLEKYAEEGFDRLDHVIILMLTSSASFYDLEKLKNYTKVKKHLSKALSEADVREILKNYFAHKQNKKPQA</sequence>
<feature type="domain" description="Response regulatory" evidence="2">
    <location>
        <begin position="10"/>
        <end position="141"/>
    </location>
</feature>
<evidence type="ECO:0000313" key="4">
    <source>
        <dbReference type="Proteomes" id="UP000326570"/>
    </source>
</evidence>
<dbReference type="Pfam" id="PF00072">
    <property type="entry name" value="Response_reg"/>
    <property type="match status" value="1"/>
</dbReference>
<dbReference type="SMART" id="SM00448">
    <property type="entry name" value="REC"/>
    <property type="match status" value="1"/>
</dbReference>
<dbReference type="RefSeq" id="WP_150903546.1">
    <property type="nucleotide sequence ID" value="NZ_VTWT01000004.1"/>
</dbReference>
<organism evidence="3 4">
    <name type="scientific">Adhaeribacter soli</name>
    <dbReference type="NCBI Taxonomy" id="2607655"/>
    <lineage>
        <taxon>Bacteria</taxon>
        <taxon>Pseudomonadati</taxon>
        <taxon>Bacteroidota</taxon>
        <taxon>Cytophagia</taxon>
        <taxon>Cytophagales</taxon>
        <taxon>Hymenobacteraceae</taxon>
        <taxon>Adhaeribacter</taxon>
    </lineage>
</organism>
<dbReference type="PROSITE" id="PS50110">
    <property type="entry name" value="RESPONSE_REGULATORY"/>
    <property type="match status" value="1"/>
</dbReference>
<dbReference type="PANTHER" id="PTHR44520:SF2">
    <property type="entry name" value="RESPONSE REGULATOR RCP1"/>
    <property type="match status" value="1"/>
</dbReference>